<dbReference type="EMBL" id="FLUL01000001">
    <property type="protein sequence ID" value="SBW05469.1"/>
    <property type="molecule type" value="Genomic_DNA"/>
</dbReference>
<accession>A0A212K190</accession>
<evidence type="ECO:0000259" key="1">
    <source>
        <dbReference type="Pfam" id="PF13521"/>
    </source>
</evidence>
<feature type="domain" description="NadR/Ttd14 AAA" evidence="1">
    <location>
        <begin position="8"/>
        <end position="166"/>
    </location>
</feature>
<dbReference type="InterPro" id="IPR038727">
    <property type="entry name" value="NadR/Ttd14_AAA_dom"/>
</dbReference>
<sequence length="179" mass="20705">MLTFTRMKIAITGTHRVGKTTLAEKLHESFPNYDYYTEPYFELEEAGYIFPEIPTADDYLVQLEYSIKQIVQSDRNAIFDRCPIDLLAYIQATDTSQNLSSLFSKVQNMIDEIDLIVFVPIEVPDLISCSESDLPELRYQVNDILYDLISDFDIKTIEVKGSLSERIHQIQNKIHQIQS</sequence>
<dbReference type="Pfam" id="PF13521">
    <property type="entry name" value="AAA_28"/>
    <property type="match status" value="1"/>
</dbReference>
<dbReference type="InterPro" id="IPR027417">
    <property type="entry name" value="P-loop_NTPase"/>
</dbReference>
<gene>
    <name evidence="2" type="ORF">KL86DYS2_12796</name>
</gene>
<name>A0A212K190_9BACT</name>
<reference evidence="2" key="1">
    <citation type="submission" date="2016-04" db="EMBL/GenBank/DDBJ databases">
        <authorList>
            <person name="Evans L.H."/>
            <person name="Alamgir A."/>
            <person name="Owens N."/>
            <person name="Weber N.D."/>
            <person name="Virtaneva K."/>
            <person name="Barbian K."/>
            <person name="Babar A."/>
            <person name="Rosenke K."/>
        </authorList>
    </citation>
    <scope>NUCLEOTIDE SEQUENCE</scope>
    <source>
        <strain evidence="2">86-2</strain>
    </source>
</reference>
<dbReference type="Gene3D" id="3.40.50.300">
    <property type="entry name" value="P-loop containing nucleotide triphosphate hydrolases"/>
    <property type="match status" value="1"/>
</dbReference>
<protein>
    <recommendedName>
        <fullName evidence="1">NadR/Ttd14 AAA domain-containing protein</fullName>
    </recommendedName>
</protein>
<dbReference type="AlphaFoldDB" id="A0A212K190"/>
<evidence type="ECO:0000313" key="2">
    <source>
        <dbReference type="EMBL" id="SBW05469.1"/>
    </source>
</evidence>
<organism evidence="2">
    <name type="scientific">uncultured Dysgonomonas sp</name>
    <dbReference type="NCBI Taxonomy" id="206096"/>
    <lineage>
        <taxon>Bacteria</taxon>
        <taxon>Pseudomonadati</taxon>
        <taxon>Bacteroidota</taxon>
        <taxon>Bacteroidia</taxon>
        <taxon>Bacteroidales</taxon>
        <taxon>Dysgonomonadaceae</taxon>
        <taxon>Dysgonomonas</taxon>
        <taxon>environmental samples</taxon>
    </lineage>
</organism>
<dbReference type="SUPFAM" id="SSF52540">
    <property type="entry name" value="P-loop containing nucleoside triphosphate hydrolases"/>
    <property type="match status" value="1"/>
</dbReference>
<proteinExistence type="predicted"/>